<keyword evidence="3" id="KW-0732">Signal</keyword>
<dbReference type="GO" id="GO:0046872">
    <property type="term" value="F:metal ion binding"/>
    <property type="evidence" value="ECO:0007669"/>
    <property type="project" value="UniProtKB-KW"/>
</dbReference>
<keyword evidence="2" id="KW-0378">Hydrolase</keyword>
<dbReference type="InterPro" id="IPR002509">
    <property type="entry name" value="NODB_dom"/>
</dbReference>
<accession>A0A154BSE4</accession>
<dbReference type="GO" id="GO:0005975">
    <property type="term" value="P:carbohydrate metabolic process"/>
    <property type="evidence" value="ECO:0007669"/>
    <property type="project" value="InterPro"/>
</dbReference>
<comment type="caution">
    <text evidence="5">The sequence shown here is derived from an EMBL/GenBank/DDBJ whole genome shotgun (WGS) entry which is preliminary data.</text>
</comment>
<feature type="signal peptide" evidence="3">
    <location>
        <begin position="1"/>
        <end position="20"/>
    </location>
</feature>
<evidence type="ECO:0000256" key="2">
    <source>
        <dbReference type="ARBA" id="ARBA00022801"/>
    </source>
</evidence>
<dbReference type="InterPro" id="IPR011330">
    <property type="entry name" value="Glyco_hydro/deAcase_b/a-brl"/>
</dbReference>
<dbReference type="AlphaFoldDB" id="A0A154BSE4"/>
<dbReference type="PANTHER" id="PTHR10587">
    <property type="entry name" value="GLYCOSYL TRANSFERASE-RELATED"/>
    <property type="match status" value="1"/>
</dbReference>
<protein>
    <submittedName>
        <fullName evidence="5">Polysaccharide deacetylase</fullName>
    </submittedName>
</protein>
<name>A0A154BSE4_ANASB</name>
<dbReference type="InterPro" id="IPR050248">
    <property type="entry name" value="Polysacc_deacetylase_ArnD"/>
</dbReference>
<dbReference type="GO" id="GO:0016810">
    <property type="term" value="F:hydrolase activity, acting on carbon-nitrogen (but not peptide) bonds"/>
    <property type="evidence" value="ECO:0007669"/>
    <property type="project" value="InterPro"/>
</dbReference>
<dbReference type="EMBL" id="LSGP01000016">
    <property type="protein sequence ID" value="KYZ76886.1"/>
    <property type="molecule type" value="Genomic_DNA"/>
</dbReference>
<dbReference type="PROSITE" id="PS51677">
    <property type="entry name" value="NODB"/>
    <property type="match status" value="1"/>
</dbReference>
<evidence type="ECO:0000259" key="4">
    <source>
        <dbReference type="PROSITE" id="PS51677"/>
    </source>
</evidence>
<dbReference type="PANTHER" id="PTHR10587:SF133">
    <property type="entry name" value="CHITIN DEACETYLASE 1-RELATED"/>
    <property type="match status" value="1"/>
</dbReference>
<evidence type="ECO:0000256" key="3">
    <source>
        <dbReference type="SAM" id="SignalP"/>
    </source>
</evidence>
<evidence type="ECO:0000313" key="5">
    <source>
        <dbReference type="EMBL" id="KYZ76886.1"/>
    </source>
</evidence>
<dbReference type="SUPFAM" id="SSF88713">
    <property type="entry name" value="Glycoside hydrolase/deacetylase"/>
    <property type="match status" value="1"/>
</dbReference>
<dbReference type="Gene3D" id="3.20.20.370">
    <property type="entry name" value="Glycoside hydrolase/deacetylase"/>
    <property type="match status" value="1"/>
</dbReference>
<keyword evidence="6" id="KW-1185">Reference proteome</keyword>
<feature type="domain" description="NodB homology" evidence="4">
    <location>
        <begin position="41"/>
        <end position="219"/>
    </location>
</feature>
<keyword evidence="1" id="KW-0479">Metal-binding</keyword>
<feature type="chain" id="PRO_5039157407" evidence="3">
    <location>
        <begin position="21"/>
        <end position="232"/>
    </location>
</feature>
<dbReference type="CDD" id="cd10917">
    <property type="entry name" value="CE4_NodB_like_6s_7s"/>
    <property type="match status" value="1"/>
</dbReference>
<dbReference type="STRING" id="1794912.AXX12_18450"/>
<dbReference type="GO" id="GO:0016020">
    <property type="term" value="C:membrane"/>
    <property type="evidence" value="ECO:0007669"/>
    <property type="project" value="TreeGrafter"/>
</dbReference>
<gene>
    <name evidence="5" type="ORF">AXX12_18450</name>
</gene>
<reference evidence="5 6" key="1">
    <citation type="submission" date="2016-02" db="EMBL/GenBank/DDBJ databases">
        <title>Anaerosporomusa subterraneum gen. nov., sp. nov., a spore-forming obligate anaerobe isolated from saprolite.</title>
        <authorList>
            <person name="Choi J.K."/>
            <person name="Shah M."/>
            <person name="Yee N."/>
        </authorList>
    </citation>
    <scope>NUCLEOTIDE SEQUENCE [LARGE SCALE GENOMIC DNA]</scope>
    <source>
        <strain evidence="5 6">RU4</strain>
    </source>
</reference>
<evidence type="ECO:0000313" key="6">
    <source>
        <dbReference type="Proteomes" id="UP000076268"/>
    </source>
</evidence>
<sequence length="232" mass="25958">MKAKNRWVFSIALLTLTMLAGTYHLTASTELALRYVPTTHKVVALTFDDGPHPQTTPQILRVLKEKQVKTTFFVLGSNAATHPEWVKQAAQDGHEIGSHAYSHRFFNTLKTTEYEAEMDQTNQLICQLAHEPAVFRPPGGSWNDAVARAALLRGQTTILWSVDTGDWRRLPVGQVVKNTLDNVKPGSIVLMHDGQPALPTAEAVGIIIDKLRDKGYQFVTVSELLQYYEVRH</sequence>
<proteinExistence type="predicted"/>
<organism evidence="5 6">
    <name type="scientific">Anaerosporomusa subterranea</name>
    <dbReference type="NCBI Taxonomy" id="1794912"/>
    <lineage>
        <taxon>Bacteria</taxon>
        <taxon>Bacillati</taxon>
        <taxon>Bacillota</taxon>
        <taxon>Negativicutes</taxon>
        <taxon>Acetonemataceae</taxon>
        <taxon>Anaerosporomusa</taxon>
    </lineage>
</organism>
<evidence type="ECO:0000256" key="1">
    <source>
        <dbReference type="ARBA" id="ARBA00022723"/>
    </source>
</evidence>
<dbReference type="Proteomes" id="UP000076268">
    <property type="component" value="Unassembled WGS sequence"/>
</dbReference>
<dbReference type="Pfam" id="PF01522">
    <property type="entry name" value="Polysacc_deac_1"/>
    <property type="match status" value="1"/>
</dbReference>